<dbReference type="PANTHER" id="PTHR48419">
    <property type="entry name" value="SULFOTRANSFERASE DOMAIN-CONTAINING PROTEIN"/>
    <property type="match status" value="1"/>
</dbReference>
<proteinExistence type="predicted"/>
<keyword evidence="2" id="KW-1185">Reference proteome</keyword>
<dbReference type="RefSeq" id="WP_189166930.1">
    <property type="nucleotide sequence ID" value="NZ_BMNT01000048.1"/>
</dbReference>
<reference evidence="1" key="1">
    <citation type="journal article" date="2014" name="Int. J. Syst. Evol. Microbiol.">
        <title>Complete genome sequence of Corynebacterium casei LMG S-19264T (=DSM 44701T), isolated from a smear-ripened cheese.</title>
        <authorList>
            <consortium name="US DOE Joint Genome Institute (JGI-PGF)"/>
            <person name="Walter F."/>
            <person name="Albersmeier A."/>
            <person name="Kalinowski J."/>
            <person name="Ruckert C."/>
        </authorList>
    </citation>
    <scope>NUCLEOTIDE SEQUENCE</scope>
    <source>
        <strain evidence="1">JCM 13064</strain>
    </source>
</reference>
<dbReference type="Gene3D" id="3.40.50.300">
    <property type="entry name" value="P-loop containing nucleotide triphosphate hydrolases"/>
    <property type="match status" value="1"/>
</dbReference>
<dbReference type="InterPro" id="IPR027417">
    <property type="entry name" value="P-loop_NTPase"/>
</dbReference>
<gene>
    <name evidence="1" type="ORF">GCM10007964_65280</name>
</gene>
<dbReference type="SUPFAM" id="SSF52540">
    <property type="entry name" value="P-loop containing nucleoside triphosphate hydrolases"/>
    <property type="match status" value="1"/>
</dbReference>
<dbReference type="PANTHER" id="PTHR48419:SF1">
    <property type="entry name" value="SULFOTRANSFERASE DOMAIN-CONTAINING PROTEIN"/>
    <property type="match status" value="1"/>
</dbReference>
<evidence type="ECO:0008006" key="3">
    <source>
        <dbReference type="Google" id="ProtNLM"/>
    </source>
</evidence>
<dbReference type="InterPro" id="IPR053226">
    <property type="entry name" value="Pyrrolopyrazine_biosynth_F"/>
</dbReference>
<protein>
    <recommendedName>
        <fullName evidence="3">Sulfotransferase family protein</fullName>
    </recommendedName>
</protein>
<accession>A0A917RM12</accession>
<dbReference type="EMBL" id="BMNT01000048">
    <property type="protein sequence ID" value="GGL14227.1"/>
    <property type="molecule type" value="Genomic_DNA"/>
</dbReference>
<evidence type="ECO:0000313" key="1">
    <source>
        <dbReference type="EMBL" id="GGL14227.1"/>
    </source>
</evidence>
<dbReference type="Proteomes" id="UP000645217">
    <property type="component" value="Unassembled WGS sequence"/>
</dbReference>
<sequence>MKKIALWAIPRAVGTAFERVFLERDDTTVAHEIFMPSHYYSSHRASTRYNGTVAPKPEYEYAYIKQSIGGMTGRPVLFLKEIAFHMRGTFEVDFWSDFTHSFIIRDPRISIPSLYRLMPDATFEETGFACIKDIFDLVLEKYGKTPIVVNGETFRRHPKETLESYCRLAGIPYQDTTTWHTGKVIPEWRQWEEWHAEALTSSGIFEPPPKPRPVELPAHVEKMIADALPYYREINRYSITV</sequence>
<dbReference type="Pfam" id="PF19798">
    <property type="entry name" value="Sulfotransfer_5"/>
    <property type="match status" value="1"/>
</dbReference>
<reference evidence="1" key="2">
    <citation type="submission" date="2020-09" db="EMBL/GenBank/DDBJ databases">
        <authorList>
            <person name="Sun Q."/>
            <person name="Ohkuma M."/>
        </authorList>
    </citation>
    <scope>NUCLEOTIDE SEQUENCE</scope>
    <source>
        <strain evidence="1">JCM 13064</strain>
    </source>
</reference>
<comment type="caution">
    <text evidence="1">The sequence shown here is derived from an EMBL/GenBank/DDBJ whole genome shotgun (WGS) entry which is preliminary data.</text>
</comment>
<dbReference type="AlphaFoldDB" id="A0A917RM12"/>
<evidence type="ECO:0000313" key="2">
    <source>
        <dbReference type="Proteomes" id="UP000645217"/>
    </source>
</evidence>
<name>A0A917RM12_9ACTN</name>
<organism evidence="1 2">
    <name type="scientific">Sphaerisporangium melleum</name>
    <dbReference type="NCBI Taxonomy" id="321316"/>
    <lineage>
        <taxon>Bacteria</taxon>
        <taxon>Bacillati</taxon>
        <taxon>Actinomycetota</taxon>
        <taxon>Actinomycetes</taxon>
        <taxon>Streptosporangiales</taxon>
        <taxon>Streptosporangiaceae</taxon>
        <taxon>Sphaerisporangium</taxon>
    </lineage>
</organism>